<gene>
    <name evidence="2" type="ORF">EVAR_103904_1</name>
</gene>
<evidence type="ECO:0000313" key="2">
    <source>
        <dbReference type="EMBL" id="GBP98563.1"/>
    </source>
</evidence>
<name>A0A4C2AH81_EUMVA</name>
<dbReference type="AlphaFoldDB" id="A0A4C2AH81"/>
<proteinExistence type="predicted"/>
<accession>A0A4C2AH81</accession>
<evidence type="ECO:0000256" key="1">
    <source>
        <dbReference type="SAM" id="MobiDB-lite"/>
    </source>
</evidence>
<organism evidence="2 3">
    <name type="scientific">Eumeta variegata</name>
    <name type="common">Bagworm moth</name>
    <name type="synonym">Eumeta japonica</name>
    <dbReference type="NCBI Taxonomy" id="151549"/>
    <lineage>
        <taxon>Eukaryota</taxon>
        <taxon>Metazoa</taxon>
        <taxon>Ecdysozoa</taxon>
        <taxon>Arthropoda</taxon>
        <taxon>Hexapoda</taxon>
        <taxon>Insecta</taxon>
        <taxon>Pterygota</taxon>
        <taxon>Neoptera</taxon>
        <taxon>Endopterygota</taxon>
        <taxon>Lepidoptera</taxon>
        <taxon>Glossata</taxon>
        <taxon>Ditrysia</taxon>
        <taxon>Tineoidea</taxon>
        <taxon>Psychidae</taxon>
        <taxon>Oiketicinae</taxon>
        <taxon>Eumeta</taxon>
    </lineage>
</organism>
<sequence length="104" mass="11769">MCRRSTSKKSQRSTPRVSSCSPPHDTLLALTSPPKINMSVPSFEQTYRTRSRYGPLGLSPSKYIKNTAPVWESCASPHRQDRQLQKGLSKFQNNGLLYYPIIVI</sequence>
<comment type="caution">
    <text evidence="2">The sequence shown here is derived from an EMBL/GenBank/DDBJ whole genome shotgun (WGS) entry which is preliminary data.</text>
</comment>
<keyword evidence="3" id="KW-1185">Reference proteome</keyword>
<protein>
    <submittedName>
        <fullName evidence="2">Uncharacterized protein</fullName>
    </submittedName>
</protein>
<dbReference type="Proteomes" id="UP000299102">
    <property type="component" value="Unassembled WGS sequence"/>
</dbReference>
<reference evidence="2 3" key="1">
    <citation type="journal article" date="2019" name="Commun. Biol.">
        <title>The bagworm genome reveals a unique fibroin gene that provides high tensile strength.</title>
        <authorList>
            <person name="Kono N."/>
            <person name="Nakamura H."/>
            <person name="Ohtoshi R."/>
            <person name="Tomita M."/>
            <person name="Numata K."/>
            <person name="Arakawa K."/>
        </authorList>
    </citation>
    <scope>NUCLEOTIDE SEQUENCE [LARGE SCALE GENOMIC DNA]</scope>
</reference>
<feature type="compositionally biased region" description="Basic residues" evidence="1">
    <location>
        <begin position="1"/>
        <end position="11"/>
    </location>
</feature>
<dbReference type="EMBL" id="BGZK01003165">
    <property type="protein sequence ID" value="GBP98563.1"/>
    <property type="molecule type" value="Genomic_DNA"/>
</dbReference>
<evidence type="ECO:0000313" key="3">
    <source>
        <dbReference type="Proteomes" id="UP000299102"/>
    </source>
</evidence>
<feature type="region of interest" description="Disordered" evidence="1">
    <location>
        <begin position="1"/>
        <end position="33"/>
    </location>
</feature>